<dbReference type="PROSITE" id="PS50294">
    <property type="entry name" value="WD_REPEATS_REGION"/>
    <property type="match status" value="6"/>
</dbReference>
<dbReference type="PROSITE" id="PS50082">
    <property type="entry name" value="WD_REPEATS_2"/>
    <property type="match status" value="7"/>
</dbReference>
<dbReference type="Gene3D" id="3.40.50.300">
    <property type="entry name" value="P-loop containing nucleotide triphosphate hydrolases"/>
    <property type="match status" value="1"/>
</dbReference>
<keyword evidence="6" id="KW-1185">Reference proteome</keyword>
<feature type="repeat" description="WD" evidence="3">
    <location>
        <begin position="1010"/>
        <end position="1051"/>
    </location>
</feature>
<proteinExistence type="predicted"/>
<dbReference type="PRINTS" id="PR00320">
    <property type="entry name" value="GPROTEINBRPT"/>
</dbReference>
<evidence type="ECO:0000313" key="5">
    <source>
        <dbReference type="EMBL" id="KAF9148111.1"/>
    </source>
</evidence>
<evidence type="ECO:0000256" key="1">
    <source>
        <dbReference type="ARBA" id="ARBA00022574"/>
    </source>
</evidence>
<dbReference type="PANTHER" id="PTHR22847:SF637">
    <property type="entry name" value="WD REPEAT DOMAIN 5B"/>
    <property type="match status" value="1"/>
</dbReference>
<dbReference type="AlphaFoldDB" id="A0A9P5RUF0"/>
<feature type="repeat" description="WD" evidence="3">
    <location>
        <begin position="927"/>
        <end position="968"/>
    </location>
</feature>
<dbReference type="InterPro" id="IPR019775">
    <property type="entry name" value="WD40_repeat_CS"/>
</dbReference>
<dbReference type="InterPro" id="IPR020472">
    <property type="entry name" value="WD40_PAC1"/>
</dbReference>
<evidence type="ECO:0000313" key="6">
    <source>
        <dbReference type="Proteomes" id="UP000748756"/>
    </source>
</evidence>
<name>A0A9P5RUF0_9FUNG</name>
<feature type="repeat" description="WD" evidence="3">
    <location>
        <begin position="1179"/>
        <end position="1220"/>
    </location>
</feature>
<dbReference type="InterPro" id="IPR001646">
    <property type="entry name" value="5peptide_repeat"/>
</dbReference>
<feature type="repeat" description="WD" evidence="3">
    <location>
        <begin position="885"/>
        <end position="918"/>
    </location>
</feature>
<protein>
    <recommendedName>
        <fullName evidence="4">Arm-like repeat domain-containing protein</fullName>
    </recommendedName>
</protein>
<dbReference type="SMART" id="SM00320">
    <property type="entry name" value="WD40"/>
    <property type="match status" value="9"/>
</dbReference>
<dbReference type="Gene3D" id="2.160.20.80">
    <property type="entry name" value="E3 ubiquitin-protein ligase SopA"/>
    <property type="match status" value="1"/>
</dbReference>
<dbReference type="PROSITE" id="PS00678">
    <property type="entry name" value="WD_REPEATS_1"/>
    <property type="match status" value="3"/>
</dbReference>
<accession>A0A9P5RUF0</accession>
<dbReference type="InterPro" id="IPR027417">
    <property type="entry name" value="P-loop_NTPase"/>
</dbReference>
<keyword evidence="2" id="KW-0677">Repeat</keyword>
<organism evidence="5 6">
    <name type="scientific">Linnemannia schmuckeri</name>
    <dbReference type="NCBI Taxonomy" id="64567"/>
    <lineage>
        <taxon>Eukaryota</taxon>
        <taxon>Fungi</taxon>
        <taxon>Fungi incertae sedis</taxon>
        <taxon>Mucoromycota</taxon>
        <taxon>Mortierellomycotina</taxon>
        <taxon>Mortierellomycetes</taxon>
        <taxon>Mortierellales</taxon>
        <taxon>Mortierellaceae</taxon>
        <taxon>Linnemannia</taxon>
    </lineage>
</organism>
<feature type="repeat" description="WD" evidence="3">
    <location>
        <begin position="1137"/>
        <end position="1178"/>
    </location>
</feature>
<dbReference type="InterPro" id="IPR056251">
    <property type="entry name" value="Arm_rpt_dom"/>
</dbReference>
<dbReference type="SUPFAM" id="SSF50978">
    <property type="entry name" value="WD40 repeat-like"/>
    <property type="match status" value="1"/>
</dbReference>
<sequence length="1241" mass="138469">MFPDPYLKYQAAYALQCLMHVPHGETHRDFALRHTGNIAMSLLGVASVSKLDFSGFADGLIDTTMCSLEIGSKAVDRALSIPESNDEVLAIVKGGVLSGRRHLWYAALREAEEHVRNGRLAEFNHLVFEAPCRHDVDFQRGVCQLLGEMALNPLWNVVTRQDAIDFLAELYKDDTIQRPDKDVNNWILSILHHVARIPDTTISIYAETLLQRLENGGNAGKKILYRDVLAGPLDFHPLMVQLHAPTSSPLLARVQAFADIDYDLHRLRSQRLEERESILYIPSQGKLAVNSSDNDSFPLMEKALEFLASHRQVLLLLGDSGVGKSTFNLELENRLWKDYEPHSPIPLLINLPTIEKPAQDLIGQQLRHYNFSDNQIQNLKRHRQFIVICDGYDESRLTRNLYTTNQFNKSGQWKAKVVISCRSQYLGPDYRARFHPTVDRYGHGAAADLFQEVIIASFSKAQIELYVERYVERVLLDPAAVSDQPPWGAEDYMSKLVTIPNLIELVSNPFLLTLALRALPTVVQSEQALSDIRLTRIGLYDIFTEQWLEKNKLQLEDSPLSEEERNTFDHLLDADFIQQGLDYQKDLTWAIFQNQKGHPVVEYRHHREDQTWKAKFFAPTTMATMLRESSPLSRSGHKYRFLHRSLLEYLYSRVISDSLDPNLQPDEDGRFTEENVRVPLANHPLNKRSIVDEPSILQFLAERVEANILFKTWLFDVIQKSKHDEEVSRAAANAITILVKAGARFNGMDLRGIKIPGADLRGGEFDSANLEEADLSNVNLGKAWLRQANLAKSRMSGVQFGELSCLKLEDLVLRCVFSIDGETLAVSTENDKIHIYETVTWTSIAVFHGGGAIAISPTTSDLAKACSNSTVKVCGISSGETKLVLTGHDGTITYIAYSPDGSLLATASKDTTIRIWSILWGTSLHVLTGHTQTVYGVVFSPHGLQLASCSEDTTVRTWNTETGDELFRMDTRVDMYAVAYSPDGLQLAAGGAGACIAIWDPYTGDLLRVLVGHIGDVFGLNFSPDGRQIASCGQDGTIRLFDTLKGTLLNTLSGHLYDVTCAIFSPVRGDYIASGSRDRTVRLWKTGESWSDAFSDGQVKGIACLDISPNGEQIAIGKADGTIHFWEIWAGKPRIVSSGHTAQVLKVKFSPSGVQVVSASVDRTVRLWCVLTGESLRVFESHAMAVADVTFSPCGQKIVSASEDKSVFVWDVDETDEPLLFLIGHENEVTGCNDWTPDYLN</sequence>
<dbReference type="Pfam" id="PF23948">
    <property type="entry name" value="ARM_5"/>
    <property type="match status" value="1"/>
</dbReference>
<keyword evidence="1 3" id="KW-0853">WD repeat</keyword>
<dbReference type="InterPro" id="IPR001680">
    <property type="entry name" value="WD40_rpt"/>
</dbReference>
<reference evidence="5" key="1">
    <citation type="journal article" date="2020" name="Fungal Divers.">
        <title>Resolving the Mortierellaceae phylogeny through synthesis of multi-gene phylogenetics and phylogenomics.</title>
        <authorList>
            <person name="Vandepol N."/>
            <person name="Liber J."/>
            <person name="Desiro A."/>
            <person name="Na H."/>
            <person name="Kennedy M."/>
            <person name="Barry K."/>
            <person name="Grigoriev I.V."/>
            <person name="Miller A.N."/>
            <person name="O'Donnell K."/>
            <person name="Stajich J.E."/>
            <person name="Bonito G."/>
        </authorList>
    </citation>
    <scope>NUCLEOTIDE SEQUENCE</scope>
    <source>
        <strain evidence="5">NRRL 6426</strain>
    </source>
</reference>
<evidence type="ECO:0000256" key="3">
    <source>
        <dbReference type="PROSITE-ProRule" id="PRU00221"/>
    </source>
</evidence>
<dbReference type="Pfam" id="PF00400">
    <property type="entry name" value="WD40"/>
    <property type="match status" value="8"/>
</dbReference>
<dbReference type="SUPFAM" id="SSF141571">
    <property type="entry name" value="Pentapeptide repeat-like"/>
    <property type="match status" value="1"/>
</dbReference>
<feature type="domain" description="Arm-like repeat" evidence="4">
    <location>
        <begin position="3"/>
        <end position="202"/>
    </location>
</feature>
<dbReference type="OrthoDB" id="2365700at2759"/>
<feature type="repeat" description="WD" evidence="3">
    <location>
        <begin position="1052"/>
        <end position="1085"/>
    </location>
</feature>
<dbReference type="Pfam" id="PF00805">
    <property type="entry name" value="Pentapeptide"/>
    <property type="match status" value="1"/>
</dbReference>
<evidence type="ECO:0000259" key="4">
    <source>
        <dbReference type="Pfam" id="PF23948"/>
    </source>
</evidence>
<feature type="repeat" description="WD" evidence="3">
    <location>
        <begin position="1095"/>
        <end position="1128"/>
    </location>
</feature>
<dbReference type="Gene3D" id="2.130.10.10">
    <property type="entry name" value="YVTN repeat-like/Quinoprotein amine dehydrogenase"/>
    <property type="match status" value="3"/>
</dbReference>
<evidence type="ECO:0000256" key="2">
    <source>
        <dbReference type="ARBA" id="ARBA00022737"/>
    </source>
</evidence>
<dbReference type="SUPFAM" id="SSF101898">
    <property type="entry name" value="NHL repeat"/>
    <property type="match status" value="1"/>
</dbReference>
<dbReference type="InterPro" id="IPR015943">
    <property type="entry name" value="WD40/YVTN_repeat-like_dom_sf"/>
</dbReference>
<dbReference type="Proteomes" id="UP000748756">
    <property type="component" value="Unassembled WGS sequence"/>
</dbReference>
<dbReference type="EMBL" id="JAAAUQ010000709">
    <property type="protein sequence ID" value="KAF9148111.1"/>
    <property type="molecule type" value="Genomic_DNA"/>
</dbReference>
<dbReference type="PANTHER" id="PTHR22847">
    <property type="entry name" value="WD40 REPEAT PROTEIN"/>
    <property type="match status" value="1"/>
</dbReference>
<comment type="caution">
    <text evidence="5">The sequence shown here is derived from an EMBL/GenBank/DDBJ whole genome shotgun (WGS) entry which is preliminary data.</text>
</comment>
<dbReference type="GO" id="GO:1990234">
    <property type="term" value="C:transferase complex"/>
    <property type="evidence" value="ECO:0007669"/>
    <property type="project" value="UniProtKB-ARBA"/>
</dbReference>
<dbReference type="CDD" id="cd00200">
    <property type="entry name" value="WD40"/>
    <property type="match status" value="1"/>
</dbReference>
<dbReference type="InterPro" id="IPR036322">
    <property type="entry name" value="WD40_repeat_dom_sf"/>
</dbReference>
<gene>
    <name evidence="5" type="ORF">BG015_010187</name>
</gene>